<dbReference type="Proteomes" id="UP000477750">
    <property type="component" value="Unassembled WGS sequence"/>
</dbReference>
<dbReference type="PANTHER" id="PTHR44688">
    <property type="entry name" value="DNA-BINDING TRANSCRIPTIONAL ACTIVATOR DEVR_DOSR"/>
    <property type="match status" value="1"/>
</dbReference>
<dbReference type="InterPro" id="IPR000792">
    <property type="entry name" value="Tscrpt_reg_LuxR_C"/>
</dbReference>
<evidence type="ECO:0000256" key="1">
    <source>
        <dbReference type="ARBA" id="ARBA00023015"/>
    </source>
</evidence>
<evidence type="ECO:0000259" key="4">
    <source>
        <dbReference type="PROSITE" id="PS50043"/>
    </source>
</evidence>
<dbReference type="EMBL" id="WIAO01000007">
    <property type="protein sequence ID" value="MQM25614.1"/>
    <property type="molecule type" value="Genomic_DNA"/>
</dbReference>
<feature type="domain" description="HTH luxR-type" evidence="4">
    <location>
        <begin position="350"/>
        <end position="415"/>
    </location>
</feature>
<dbReference type="Gene3D" id="1.10.10.10">
    <property type="entry name" value="Winged helix-like DNA-binding domain superfamily/Winged helix DNA-binding domain"/>
    <property type="match status" value="1"/>
</dbReference>
<dbReference type="RefSeq" id="WP_153024758.1">
    <property type="nucleotide sequence ID" value="NZ_WIAO01000007.1"/>
</dbReference>
<dbReference type="InterPro" id="IPR036388">
    <property type="entry name" value="WH-like_DNA-bd_sf"/>
</dbReference>
<evidence type="ECO:0000256" key="3">
    <source>
        <dbReference type="ARBA" id="ARBA00023163"/>
    </source>
</evidence>
<keyword evidence="3" id="KW-0804">Transcription</keyword>
<protein>
    <submittedName>
        <fullName evidence="5">Helix-turn-helix transcriptional regulator</fullName>
    </submittedName>
</protein>
<dbReference type="GO" id="GO:0003677">
    <property type="term" value="F:DNA binding"/>
    <property type="evidence" value="ECO:0007669"/>
    <property type="project" value="UniProtKB-KW"/>
</dbReference>
<dbReference type="InterPro" id="IPR016032">
    <property type="entry name" value="Sig_transdc_resp-reg_C-effctor"/>
</dbReference>
<reference evidence="5 6" key="1">
    <citation type="submission" date="2019-10" db="EMBL/GenBank/DDBJ databases">
        <title>Glycomyces albidus sp. nov., a novel actinomycete isolated from rhizosphere soil of wheat (Triticum aestivum L.).</title>
        <authorList>
            <person name="Qian L."/>
        </authorList>
    </citation>
    <scope>NUCLEOTIDE SEQUENCE [LARGE SCALE GENOMIC DNA]</scope>
    <source>
        <strain evidence="5 6">NEAU-7082</strain>
    </source>
</reference>
<dbReference type="Pfam" id="PF00196">
    <property type="entry name" value="GerE"/>
    <property type="match status" value="1"/>
</dbReference>
<dbReference type="PROSITE" id="PS50043">
    <property type="entry name" value="HTH_LUXR_2"/>
    <property type="match status" value="1"/>
</dbReference>
<sequence length="421" mass="44163">MDQEWTRPSRVLDAVERILSESRGGVLTGFSGMIADLVPHRAAVMRTADCPREPVKVSGDTAITDLATTAELARLAERAVPGAAAATEGMLAGAVRPLVVTASTDGGVVLVLVPTAAPSDAALELLARLWNVLSLDADRRAVEIPAADFQSNLAIAAARSRAIADMEQTHAVALTGLLSVLRSSRLPDAVARRNAEELAVDALLELRASPVRDNELSADAADDAFAALAAGLAPVIGHADTAVELSGPDDTRLLPRDLVLVVQDLTEALVLSAMEQREVGRVHASWRLRDSALYVTVRDDGPGTDPGPGIAGRPVERVAAVGGRVEADAVPGWGTTVTAVFPLELEESPAAAPIDGLHARELEVLSGLAEGMRNREIAQRLRLSEHTVKFHVRNILAKLGVSTRGQAAALARGRRPDGAGR</sequence>
<dbReference type="PANTHER" id="PTHR44688:SF25">
    <property type="entry name" value="HTH LUXR-TYPE DOMAIN-CONTAINING PROTEIN"/>
    <property type="match status" value="1"/>
</dbReference>
<dbReference type="SUPFAM" id="SSF46894">
    <property type="entry name" value="C-terminal effector domain of the bipartite response regulators"/>
    <property type="match status" value="1"/>
</dbReference>
<proteinExistence type="predicted"/>
<dbReference type="CDD" id="cd06170">
    <property type="entry name" value="LuxR_C_like"/>
    <property type="match status" value="1"/>
</dbReference>
<dbReference type="AlphaFoldDB" id="A0A6L5G7I9"/>
<evidence type="ECO:0000313" key="6">
    <source>
        <dbReference type="Proteomes" id="UP000477750"/>
    </source>
</evidence>
<dbReference type="Gene3D" id="3.30.565.10">
    <property type="entry name" value="Histidine kinase-like ATPase, C-terminal domain"/>
    <property type="match status" value="1"/>
</dbReference>
<dbReference type="PROSITE" id="PS00622">
    <property type="entry name" value="HTH_LUXR_1"/>
    <property type="match status" value="1"/>
</dbReference>
<gene>
    <name evidence="5" type="ORF">GFD30_08535</name>
</gene>
<dbReference type="GO" id="GO:0006355">
    <property type="term" value="P:regulation of DNA-templated transcription"/>
    <property type="evidence" value="ECO:0007669"/>
    <property type="project" value="InterPro"/>
</dbReference>
<organism evidence="5 6">
    <name type="scientific">Glycomyces albidus</name>
    <dbReference type="NCBI Taxonomy" id="2656774"/>
    <lineage>
        <taxon>Bacteria</taxon>
        <taxon>Bacillati</taxon>
        <taxon>Actinomycetota</taxon>
        <taxon>Actinomycetes</taxon>
        <taxon>Glycomycetales</taxon>
        <taxon>Glycomycetaceae</taxon>
        <taxon>Glycomyces</taxon>
    </lineage>
</organism>
<dbReference type="SMART" id="SM00421">
    <property type="entry name" value="HTH_LUXR"/>
    <property type="match status" value="1"/>
</dbReference>
<accession>A0A6L5G7I9</accession>
<keyword evidence="1" id="KW-0805">Transcription regulation</keyword>
<keyword evidence="2" id="KW-0238">DNA-binding</keyword>
<comment type="caution">
    <text evidence="5">The sequence shown here is derived from an EMBL/GenBank/DDBJ whole genome shotgun (WGS) entry which is preliminary data.</text>
</comment>
<evidence type="ECO:0000313" key="5">
    <source>
        <dbReference type="EMBL" id="MQM25614.1"/>
    </source>
</evidence>
<dbReference type="PRINTS" id="PR00038">
    <property type="entry name" value="HTHLUXR"/>
</dbReference>
<keyword evidence="6" id="KW-1185">Reference proteome</keyword>
<dbReference type="InterPro" id="IPR036890">
    <property type="entry name" value="HATPase_C_sf"/>
</dbReference>
<name>A0A6L5G7I9_9ACTN</name>
<evidence type="ECO:0000256" key="2">
    <source>
        <dbReference type="ARBA" id="ARBA00023125"/>
    </source>
</evidence>
<dbReference type="SUPFAM" id="SSF55874">
    <property type="entry name" value="ATPase domain of HSP90 chaperone/DNA topoisomerase II/histidine kinase"/>
    <property type="match status" value="1"/>
</dbReference>